<reference evidence="16 17" key="1">
    <citation type="submission" date="2016-03" db="EMBL/GenBank/DDBJ databases">
        <title>Acetic acid bacteria sequencing.</title>
        <authorList>
            <person name="Brandt J."/>
            <person name="Jakob F."/>
            <person name="Vogel R.F."/>
        </authorList>
    </citation>
    <scope>NUCLEOTIDE SEQUENCE [LARGE SCALE GENOMIC DNA]</scope>
    <source>
        <strain evidence="16 17">NBRC 101099</strain>
    </source>
</reference>
<evidence type="ECO:0000256" key="8">
    <source>
        <dbReference type="ARBA" id="ARBA00022532"/>
    </source>
</evidence>
<keyword evidence="17" id="KW-1185">Reference proteome</keyword>
<comment type="pathway">
    <text evidence="4">Carbohydrate metabolism; tricarboxylic acid cycle.</text>
</comment>
<keyword evidence="14" id="KW-0408">Iron</keyword>
<evidence type="ECO:0000256" key="10">
    <source>
        <dbReference type="ARBA" id="ARBA00022692"/>
    </source>
</evidence>
<keyword evidence="13" id="KW-1133">Transmembrane helix</keyword>
<organism evidence="16 17">
    <name type="scientific">Neoasaia chiangmaiensis</name>
    <dbReference type="NCBI Taxonomy" id="320497"/>
    <lineage>
        <taxon>Bacteria</taxon>
        <taxon>Pseudomonadati</taxon>
        <taxon>Pseudomonadota</taxon>
        <taxon>Alphaproteobacteria</taxon>
        <taxon>Acetobacterales</taxon>
        <taxon>Acetobacteraceae</taxon>
        <taxon>Neoasaia</taxon>
    </lineage>
</organism>
<dbReference type="NCBIfam" id="TIGR02968">
    <property type="entry name" value="succ_dehyd_anc"/>
    <property type="match status" value="1"/>
</dbReference>
<accession>A0A1U9KRH4</accession>
<dbReference type="GO" id="GO:0016020">
    <property type="term" value="C:membrane"/>
    <property type="evidence" value="ECO:0007669"/>
    <property type="project" value="UniProtKB-SubCell"/>
</dbReference>
<evidence type="ECO:0000256" key="14">
    <source>
        <dbReference type="ARBA" id="ARBA00023004"/>
    </source>
</evidence>
<evidence type="ECO:0000256" key="13">
    <source>
        <dbReference type="ARBA" id="ARBA00022989"/>
    </source>
</evidence>
<gene>
    <name evidence="16" type="ORF">A0U93_11145</name>
</gene>
<keyword evidence="8" id="KW-0816">Tricarboxylic acid cycle</keyword>
<dbReference type="RefSeq" id="WP_077807436.1">
    <property type="nucleotide sequence ID" value="NZ_BJXS01000003.1"/>
</dbReference>
<evidence type="ECO:0000313" key="17">
    <source>
        <dbReference type="Proteomes" id="UP000188604"/>
    </source>
</evidence>
<dbReference type="GO" id="GO:0020037">
    <property type="term" value="F:heme binding"/>
    <property type="evidence" value="ECO:0007669"/>
    <property type="project" value="InterPro"/>
</dbReference>
<evidence type="ECO:0000256" key="9">
    <source>
        <dbReference type="ARBA" id="ARBA00022617"/>
    </source>
</evidence>
<dbReference type="OrthoDB" id="9809280at2"/>
<dbReference type="InterPro" id="IPR000701">
    <property type="entry name" value="SuccDH_FuR_B_TM-su"/>
</dbReference>
<dbReference type="KEGG" id="nch:A0U93_11145"/>
<dbReference type="InterPro" id="IPR014312">
    <property type="entry name" value="Succ_DH_anchor"/>
</dbReference>
<proteinExistence type="predicted"/>
<dbReference type="UniPathway" id="UPA00223"/>
<evidence type="ECO:0000256" key="12">
    <source>
        <dbReference type="ARBA" id="ARBA00022982"/>
    </source>
</evidence>
<evidence type="ECO:0000256" key="11">
    <source>
        <dbReference type="ARBA" id="ARBA00022723"/>
    </source>
</evidence>
<comment type="subcellular location">
    <subcellularLocation>
        <location evidence="3">Membrane</location>
        <topology evidence="3">Multi-pass membrane protein</topology>
    </subcellularLocation>
</comment>
<dbReference type="InterPro" id="IPR034804">
    <property type="entry name" value="SQR/QFR_C/D"/>
</dbReference>
<dbReference type="EMBL" id="CP014691">
    <property type="protein sequence ID" value="AQS88406.1"/>
    <property type="molecule type" value="Genomic_DNA"/>
</dbReference>
<evidence type="ECO:0000256" key="15">
    <source>
        <dbReference type="ARBA" id="ARBA00023136"/>
    </source>
</evidence>
<name>A0A1U9KRH4_9PROT</name>
<dbReference type="Pfam" id="PF01127">
    <property type="entry name" value="Sdh_cyt"/>
    <property type="match status" value="1"/>
</dbReference>
<dbReference type="STRING" id="320497.A0U93_11145"/>
<keyword evidence="7" id="KW-0813">Transport</keyword>
<keyword evidence="10" id="KW-0812">Transmembrane</keyword>
<keyword evidence="9" id="KW-0349">Heme</keyword>
<evidence type="ECO:0000256" key="1">
    <source>
        <dbReference type="ARBA" id="ARBA00001971"/>
    </source>
</evidence>
<dbReference type="Proteomes" id="UP000188604">
    <property type="component" value="Chromosome"/>
</dbReference>
<keyword evidence="12" id="KW-0249">Electron transport</keyword>
<evidence type="ECO:0000256" key="5">
    <source>
        <dbReference type="ARBA" id="ARBA00011558"/>
    </source>
</evidence>
<dbReference type="GO" id="GO:0006099">
    <property type="term" value="P:tricarboxylic acid cycle"/>
    <property type="evidence" value="ECO:0007669"/>
    <property type="project" value="UniProtKB-UniPathway"/>
</dbReference>
<keyword evidence="15" id="KW-0472">Membrane</keyword>
<dbReference type="AlphaFoldDB" id="A0A1U9KRH4"/>
<evidence type="ECO:0000256" key="7">
    <source>
        <dbReference type="ARBA" id="ARBA00022448"/>
    </source>
</evidence>
<comment type="cofactor">
    <cofactor evidence="1">
        <name>heme</name>
        <dbReference type="ChEBI" id="CHEBI:30413"/>
    </cofactor>
</comment>
<evidence type="ECO:0000313" key="16">
    <source>
        <dbReference type="EMBL" id="AQS88406.1"/>
    </source>
</evidence>
<sequence length="135" mass="14906">MKARSDMRTPLARARGPGGLPEGAEHWTAERVSALLLGPLSLWAIAQILRLAGRDRDEILQWAGKLHNAAPLGVLIGLTARHMQLGLEVVATDYARGWRRVWLRLAIRFGCLMLAAYGGVSIMKILQTRTPDTTR</sequence>
<evidence type="ECO:0000256" key="3">
    <source>
        <dbReference type="ARBA" id="ARBA00004141"/>
    </source>
</evidence>
<keyword evidence="11" id="KW-0479">Metal-binding</keyword>
<evidence type="ECO:0000256" key="4">
    <source>
        <dbReference type="ARBA" id="ARBA00005163"/>
    </source>
</evidence>
<comment type="subunit">
    <text evidence="5">Part of an enzyme complex containing four subunits: a flavoprotein, an iron-sulfur protein, plus two membrane-anchoring proteins, SdhC and SdhD.</text>
</comment>
<evidence type="ECO:0000256" key="6">
    <source>
        <dbReference type="ARBA" id="ARBA00019425"/>
    </source>
</evidence>
<evidence type="ECO:0000256" key="2">
    <source>
        <dbReference type="ARBA" id="ARBA00004050"/>
    </source>
</evidence>
<dbReference type="GO" id="GO:0046872">
    <property type="term" value="F:metal ion binding"/>
    <property type="evidence" value="ECO:0007669"/>
    <property type="project" value="UniProtKB-KW"/>
</dbReference>
<comment type="function">
    <text evidence="2">Membrane-anchoring subunit of succinate dehydrogenase (SDH).</text>
</comment>
<protein>
    <recommendedName>
        <fullName evidence="6">Succinate dehydrogenase hydrophobic membrane anchor subunit</fullName>
    </recommendedName>
</protein>
<dbReference type="SUPFAM" id="SSF81343">
    <property type="entry name" value="Fumarate reductase respiratory complex transmembrane subunits"/>
    <property type="match status" value="1"/>
</dbReference>
<dbReference type="Gene3D" id="1.20.1300.10">
    <property type="entry name" value="Fumarate reductase/succinate dehydrogenase, transmembrane subunit"/>
    <property type="match status" value="1"/>
</dbReference>